<evidence type="ECO:0000313" key="1">
    <source>
        <dbReference type="EMBL" id="KAF4075357.1"/>
    </source>
</evidence>
<feature type="non-terminal residue" evidence="1">
    <location>
        <position position="1"/>
    </location>
</feature>
<dbReference type="AlphaFoldDB" id="A0A7J6A066"/>
<reference evidence="1 2" key="1">
    <citation type="submission" date="2020-02" db="EMBL/GenBank/DDBJ databases">
        <title>A chromosome-scale genome assembly of the black bullhead catfish (Ameiurus melas).</title>
        <authorList>
            <person name="Wen M."/>
            <person name="Zham M."/>
            <person name="Cabau C."/>
            <person name="Klopp C."/>
            <person name="Donnadieu C."/>
            <person name="Roques C."/>
            <person name="Bouchez O."/>
            <person name="Lampietro C."/>
            <person name="Jouanno E."/>
            <person name="Herpin A."/>
            <person name="Louis A."/>
            <person name="Berthelot C."/>
            <person name="Parey E."/>
            <person name="Roest-Crollius H."/>
            <person name="Braasch I."/>
            <person name="Postlethwait J."/>
            <person name="Robinson-Rechavi M."/>
            <person name="Echchiki A."/>
            <person name="Begum T."/>
            <person name="Montfort J."/>
            <person name="Schartl M."/>
            <person name="Bobe J."/>
            <person name="Guiguen Y."/>
        </authorList>
    </citation>
    <scope>NUCLEOTIDE SEQUENCE [LARGE SCALE GENOMIC DNA]</scope>
    <source>
        <strain evidence="1">M_S1</strain>
        <tissue evidence="1">Blood</tissue>
    </source>
</reference>
<proteinExistence type="predicted"/>
<dbReference type="Proteomes" id="UP000593565">
    <property type="component" value="Unassembled WGS sequence"/>
</dbReference>
<dbReference type="EMBL" id="JAAGNN010000021">
    <property type="protein sequence ID" value="KAF4075357.1"/>
    <property type="molecule type" value="Genomic_DNA"/>
</dbReference>
<comment type="caution">
    <text evidence="1">The sequence shown here is derived from an EMBL/GenBank/DDBJ whole genome shotgun (WGS) entry which is preliminary data.</text>
</comment>
<keyword evidence="2" id="KW-1185">Reference proteome</keyword>
<name>A0A7J6A066_AMEME</name>
<protein>
    <submittedName>
        <fullName evidence="1">Uncharacterized protein</fullName>
    </submittedName>
</protein>
<evidence type="ECO:0000313" key="2">
    <source>
        <dbReference type="Proteomes" id="UP000593565"/>
    </source>
</evidence>
<accession>A0A7J6A066</accession>
<organism evidence="1 2">
    <name type="scientific">Ameiurus melas</name>
    <name type="common">Black bullhead</name>
    <name type="synonym">Silurus melas</name>
    <dbReference type="NCBI Taxonomy" id="219545"/>
    <lineage>
        <taxon>Eukaryota</taxon>
        <taxon>Metazoa</taxon>
        <taxon>Chordata</taxon>
        <taxon>Craniata</taxon>
        <taxon>Vertebrata</taxon>
        <taxon>Euteleostomi</taxon>
        <taxon>Actinopterygii</taxon>
        <taxon>Neopterygii</taxon>
        <taxon>Teleostei</taxon>
        <taxon>Ostariophysi</taxon>
        <taxon>Siluriformes</taxon>
        <taxon>Ictaluridae</taxon>
        <taxon>Ameiurus</taxon>
    </lineage>
</organism>
<sequence>ACCWTLSSLRAASKPLLEPFLKGACVGRVELLGARRRFRSRKSCGATVEDESGSRLVLQSRVMNSTPNTGGVDQIGDRIRLCVFK</sequence>
<gene>
    <name evidence="1" type="ORF">AMELA_G00233550</name>
</gene>